<evidence type="ECO:0000313" key="4">
    <source>
        <dbReference type="Proteomes" id="UP001152888"/>
    </source>
</evidence>
<gene>
    <name evidence="3" type="ORF">ACAOBT_LOCUS26209</name>
</gene>
<dbReference type="NCBIfam" id="NF033545">
    <property type="entry name" value="transpos_IS630"/>
    <property type="match status" value="1"/>
</dbReference>
<dbReference type="SUPFAM" id="SSF46689">
    <property type="entry name" value="Homeodomain-like"/>
    <property type="match status" value="1"/>
</dbReference>
<dbReference type="InterPro" id="IPR036397">
    <property type="entry name" value="RNaseH_sf"/>
</dbReference>
<dbReference type="Gene3D" id="3.30.420.10">
    <property type="entry name" value="Ribonuclease H-like superfamily/Ribonuclease H"/>
    <property type="match status" value="1"/>
</dbReference>
<evidence type="ECO:0000259" key="2">
    <source>
        <dbReference type="Pfam" id="PF13358"/>
    </source>
</evidence>
<proteinExistence type="predicted"/>
<dbReference type="InterPro" id="IPR009057">
    <property type="entry name" value="Homeodomain-like_sf"/>
</dbReference>
<dbReference type="OrthoDB" id="6722168at2759"/>
<dbReference type="EMBL" id="CAKOFQ010007449">
    <property type="protein sequence ID" value="CAH2001456.1"/>
    <property type="molecule type" value="Genomic_DNA"/>
</dbReference>
<name>A0A9P0LXJ4_ACAOB</name>
<dbReference type="AlphaFoldDB" id="A0A9P0LXJ4"/>
<sequence length="337" mass="39483">MPRQLSEVEKAQIVSRIEEGWSIRAVAQLYNRNKKTILKIKQRWEQEGSLKRKIGSGHPKLTNPEQDAAFLGYLRNNPFATVRDAVIDTAFPASQPTASRRVMKSELKCHPAAKKMFLNEERRQSRIIFALNYIYRNPQFWNRVIFTDEKTFQSTYNGQIRVYRPNNTRFEERYTNPLNSRPGRFSVNVWGWISVHGPGVCWRIEGRFNAGNYINILENILLPSAEQIYPNNTFIFQQDNCPVHTANAVTHWFQTHNVEVLPWVAYSPDINPIENIWGIIVKKIYNRNFRPQNSEDLWEIIHACWEELDSNIVSNIIQSIPNRLAQVIEKQGYMTKY</sequence>
<evidence type="ECO:0000313" key="3">
    <source>
        <dbReference type="EMBL" id="CAH2001456.1"/>
    </source>
</evidence>
<protein>
    <recommendedName>
        <fullName evidence="2">Tc1-like transposase DDE domain-containing protein</fullName>
    </recommendedName>
</protein>
<dbReference type="GO" id="GO:0005634">
    <property type="term" value="C:nucleus"/>
    <property type="evidence" value="ECO:0007669"/>
    <property type="project" value="UniProtKB-SubCell"/>
</dbReference>
<comment type="caution">
    <text evidence="3">The sequence shown here is derived from an EMBL/GenBank/DDBJ whole genome shotgun (WGS) entry which is preliminary data.</text>
</comment>
<dbReference type="Pfam" id="PF13358">
    <property type="entry name" value="DDE_3"/>
    <property type="match status" value="1"/>
</dbReference>
<dbReference type="Proteomes" id="UP001152888">
    <property type="component" value="Unassembled WGS sequence"/>
</dbReference>
<keyword evidence="4" id="KW-1185">Reference proteome</keyword>
<dbReference type="PANTHER" id="PTHR47326">
    <property type="entry name" value="TRANSPOSABLE ELEMENT TC3 TRANSPOSASE-LIKE PROTEIN"/>
    <property type="match status" value="1"/>
</dbReference>
<dbReference type="InterPro" id="IPR038717">
    <property type="entry name" value="Tc1-like_DDE_dom"/>
</dbReference>
<feature type="domain" description="Tc1-like transposase DDE" evidence="2">
    <location>
        <begin position="143"/>
        <end position="290"/>
    </location>
</feature>
<dbReference type="Pfam" id="PF13384">
    <property type="entry name" value="HTH_23"/>
    <property type="match status" value="1"/>
</dbReference>
<dbReference type="GO" id="GO:0003676">
    <property type="term" value="F:nucleic acid binding"/>
    <property type="evidence" value="ECO:0007669"/>
    <property type="project" value="InterPro"/>
</dbReference>
<evidence type="ECO:0000256" key="1">
    <source>
        <dbReference type="ARBA" id="ARBA00004123"/>
    </source>
</evidence>
<accession>A0A9P0LXJ4</accession>
<reference evidence="3" key="1">
    <citation type="submission" date="2022-03" db="EMBL/GenBank/DDBJ databases">
        <authorList>
            <person name="Sayadi A."/>
        </authorList>
    </citation>
    <scope>NUCLEOTIDE SEQUENCE</scope>
</reference>
<dbReference type="InterPro" id="IPR047655">
    <property type="entry name" value="Transpos_IS630-like"/>
</dbReference>
<dbReference type="PANTHER" id="PTHR47326:SF1">
    <property type="entry name" value="HTH PSQ-TYPE DOMAIN-CONTAINING PROTEIN"/>
    <property type="match status" value="1"/>
</dbReference>
<comment type="subcellular location">
    <subcellularLocation>
        <location evidence="1">Nucleus</location>
    </subcellularLocation>
</comment>
<organism evidence="3 4">
    <name type="scientific">Acanthoscelides obtectus</name>
    <name type="common">Bean weevil</name>
    <name type="synonym">Bruchus obtectus</name>
    <dbReference type="NCBI Taxonomy" id="200917"/>
    <lineage>
        <taxon>Eukaryota</taxon>
        <taxon>Metazoa</taxon>
        <taxon>Ecdysozoa</taxon>
        <taxon>Arthropoda</taxon>
        <taxon>Hexapoda</taxon>
        <taxon>Insecta</taxon>
        <taxon>Pterygota</taxon>
        <taxon>Neoptera</taxon>
        <taxon>Endopterygota</taxon>
        <taxon>Coleoptera</taxon>
        <taxon>Polyphaga</taxon>
        <taxon>Cucujiformia</taxon>
        <taxon>Chrysomeloidea</taxon>
        <taxon>Chrysomelidae</taxon>
        <taxon>Bruchinae</taxon>
        <taxon>Bruchini</taxon>
        <taxon>Acanthoscelides</taxon>
    </lineage>
</organism>